<dbReference type="SUPFAM" id="SSF49879">
    <property type="entry name" value="SMAD/FHA domain"/>
    <property type="match status" value="1"/>
</dbReference>
<protein>
    <recommendedName>
        <fullName evidence="3">FHA domain-containing protein</fullName>
    </recommendedName>
</protein>
<feature type="region of interest" description="Disordered" evidence="2">
    <location>
        <begin position="249"/>
        <end position="278"/>
    </location>
</feature>
<feature type="coiled-coil region" evidence="1">
    <location>
        <begin position="427"/>
        <end position="461"/>
    </location>
</feature>
<dbReference type="InterPro" id="IPR008984">
    <property type="entry name" value="SMAD_FHA_dom_sf"/>
</dbReference>
<organism evidence="4 5">
    <name type="scientific">Cryptolaemus montrouzieri</name>
    <dbReference type="NCBI Taxonomy" id="559131"/>
    <lineage>
        <taxon>Eukaryota</taxon>
        <taxon>Metazoa</taxon>
        <taxon>Ecdysozoa</taxon>
        <taxon>Arthropoda</taxon>
        <taxon>Hexapoda</taxon>
        <taxon>Insecta</taxon>
        <taxon>Pterygota</taxon>
        <taxon>Neoptera</taxon>
        <taxon>Endopterygota</taxon>
        <taxon>Coleoptera</taxon>
        <taxon>Polyphaga</taxon>
        <taxon>Cucujiformia</taxon>
        <taxon>Coccinelloidea</taxon>
        <taxon>Coccinellidae</taxon>
        <taxon>Scymninae</taxon>
        <taxon>Scymnini</taxon>
        <taxon>Cryptolaemus</taxon>
    </lineage>
</organism>
<comment type="caution">
    <text evidence="4">The sequence shown here is derived from an EMBL/GenBank/DDBJ whole genome shotgun (WGS) entry which is preliminary data.</text>
</comment>
<dbReference type="InterPro" id="IPR050923">
    <property type="entry name" value="Cell_Proc_Reg/RNA_Proc"/>
</dbReference>
<proteinExistence type="predicted"/>
<sequence>MGDEEAINENTVEVNTMENEVEEKSENINFKKPVLIGKIGRLPKKLNSVPKKSVANIQNSLSKEYDSNLCNNVQTSELENETQKTDSSILQYIEPKWSGMPRSVKPEYNFEVLKDGAIIDTINLINKSYWVFGRLPNCDICMQHPTISRYHAVLQYRSEESETEEPGFYIYDLASTHGTFLNKNRCRPRTYVRIQVGHMLKLGCSSRNYLLNGPEEDTEKESELTVTELKQKRREDLERIENERMEKHLAIQRDKEEKERKEEERGIDWGMGDDADEEADLSENPYAQTTNEDLYLDDPKKTLRGYFEREGLELEYDCSEQGMGQFMCKVELPIDDERGRPIFAEIIHRGKKKDAVVQCALEACRILDRHGLLRQAQHESRKRKVKDWAENDYYDSDDDTFLDRTGTIEKKREKRMNAKVPRKAETYESLLKQEQQLSESIKTLERQLIDVQQKSNSTNNTSLEEDSLDAFMKDLKDSKPDKITINKLKSEIAKLKQEHGKIIKLVNLARPASLPPLVPQYNMASAMSKSKGLPIFGKRKKVPVSVPQKTTNDTVLNIGVIEQEEEDNDDSVDTLEKFSSRDHDLTNEPQMKTEELQISTNNECKVTEEKSEFGLRIPNQIIENDSHNSVIKRKTNSSSSNTNFHQSLLDECQCTVNSLFENFKQSSSKILSEEQIVDKEMICQKLLSMVKEGVNEISNNIDAFVGESEQGEIENKIKSPEPNLSIKLDTKKNSTDQSNKKNKNQRRIQHRQEKAEMDKEKGYQEDARKEDYNMWIPPSDQKGDGKTKLNEKYGY</sequence>
<feature type="compositionally biased region" description="Basic and acidic residues" evidence="2">
    <location>
        <begin position="249"/>
        <end position="267"/>
    </location>
</feature>
<feature type="compositionally biased region" description="Basic residues" evidence="2">
    <location>
        <begin position="740"/>
        <end position="749"/>
    </location>
</feature>
<evidence type="ECO:0000256" key="1">
    <source>
        <dbReference type="SAM" id="Coils"/>
    </source>
</evidence>
<dbReference type="EMBL" id="JABFTP020000103">
    <property type="protein sequence ID" value="KAL3276335.1"/>
    <property type="molecule type" value="Genomic_DNA"/>
</dbReference>
<dbReference type="AlphaFoldDB" id="A0ABD2ND40"/>
<keyword evidence="5" id="KW-1185">Reference proteome</keyword>
<dbReference type="Proteomes" id="UP001516400">
    <property type="component" value="Unassembled WGS sequence"/>
</dbReference>
<dbReference type="PROSITE" id="PS50006">
    <property type="entry name" value="FHA_DOMAIN"/>
    <property type="match status" value="1"/>
</dbReference>
<dbReference type="InterPro" id="IPR000253">
    <property type="entry name" value="FHA_dom"/>
</dbReference>
<dbReference type="SMART" id="SM00240">
    <property type="entry name" value="FHA"/>
    <property type="match status" value="1"/>
</dbReference>
<keyword evidence="1" id="KW-0175">Coiled coil</keyword>
<feature type="region of interest" description="Disordered" evidence="2">
    <location>
        <begin position="713"/>
        <end position="795"/>
    </location>
</feature>
<evidence type="ECO:0000313" key="4">
    <source>
        <dbReference type="EMBL" id="KAL3276335.1"/>
    </source>
</evidence>
<dbReference type="CDD" id="cd19856">
    <property type="entry name" value="DSRM_Kanadaptin"/>
    <property type="match status" value="1"/>
</dbReference>
<dbReference type="Gene3D" id="2.60.200.20">
    <property type="match status" value="1"/>
</dbReference>
<dbReference type="CDD" id="cd22677">
    <property type="entry name" value="FHA_Kanadaptin"/>
    <property type="match status" value="1"/>
</dbReference>
<feature type="compositionally biased region" description="Basic and acidic residues" evidence="2">
    <location>
        <begin position="781"/>
        <end position="795"/>
    </location>
</feature>
<feature type="domain" description="FHA" evidence="3">
    <location>
        <begin position="130"/>
        <end position="186"/>
    </location>
</feature>
<evidence type="ECO:0000259" key="3">
    <source>
        <dbReference type="PROSITE" id="PS50006"/>
    </source>
</evidence>
<name>A0ABD2ND40_9CUCU</name>
<dbReference type="PANTHER" id="PTHR23308">
    <property type="entry name" value="NUCLEAR INHIBITOR OF PROTEIN PHOSPHATASE-1"/>
    <property type="match status" value="1"/>
</dbReference>
<dbReference type="Pfam" id="PF00498">
    <property type="entry name" value="FHA"/>
    <property type="match status" value="1"/>
</dbReference>
<evidence type="ECO:0000313" key="5">
    <source>
        <dbReference type="Proteomes" id="UP001516400"/>
    </source>
</evidence>
<reference evidence="4 5" key="1">
    <citation type="journal article" date="2021" name="BMC Biol.">
        <title>Horizontally acquired antibacterial genes associated with adaptive radiation of ladybird beetles.</title>
        <authorList>
            <person name="Li H.S."/>
            <person name="Tang X.F."/>
            <person name="Huang Y.H."/>
            <person name="Xu Z.Y."/>
            <person name="Chen M.L."/>
            <person name="Du X.Y."/>
            <person name="Qiu B.Y."/>
            <person name="Chen P.T."/>
            <person name="Zhang W."/>
            <person name="Slipinski A."/>
            <person name="Escalona H.E."/>
            <person name="Waterhouse R.M."/>
            <person name="Zwick A."/>
            <person name="Pang H."/>
        </authorList>
    </citation>
    <scope>NUCLEOTIDE SEQUENCE [LARGE SCALE GENOMIC DNA]</scope>
    <source>
        <strain evidence="4">SYSU2018</strain>
    </source>
</reference>
<feature type="compositionally biased region" description="Basic and acidic residues" evidence="2">
    <location>
        <begin position="750"/>
        <end position="772"/>
    </location>
</feature>
<gene>
    <name evidence="4" type="ORF">HHI36_011718</name>
</gene>
<evidence type="ECO:0000256" key="2">
    <source>
        <dbReference type="SAM" id="MobiDB-lite"/>
    </source>
</evidence>
<accession>A0ABD2ND40</accession>